<dbReference type="Proteomes" id="UP000085678">
    <property type="component" value="Unplaced"/>
</dbReference>
<protein>
    <submittedName>
        <fullName evidence="3">Uncharacterized protein LOC106168664</fullName>
    </submittedName>
</protein>
<dbReference type="STRING" id="7574.A0A1S3IZ57"/>
<accession>A0A1S3IZ57</accession>
<dbReference type="OMA" id="RWYLEYL"/>
<reference evidence="3" key="1">
    <citation type="submission" date="2025-08" db="UniProtKB">
        <authorList>
            <consortium name="RefSeq"/>
        </authorList>
    </citation>
    <scope>IDENTIFICATION</scope>
    <source>
        <tissue evidence="3">Gonads</tissue>
    </source>
</reference>
<sequence length="252" mass="30002">MGYQNSTFLLAVYGCIDTASRKILWLKVWVTNSDLLRVGRWYLDYLYETKTIAVYLRMDKGTETGKMATMHTFLRSHHGDLDETTDSVIYGPSTSNQIERWWRELHERLEKFFKMNLCWLKDNGHYDPKSEQHRMLLAYIMIPLLQRELDTFKDCVWNSHRIRAQKDTVLPSGIPDHIHNFPEEYSLEQCELPVTNEQLREVAEISGVLDVSDDFLEPDFRRRCERILPDIHEIEAKDFWRAYLYLKDNFNA</sequence>
<keyword evidence="2" id="KW-1185">Reference proteome</keyword>
<dbReference type="Pfam" id="PF24764">
    <property type="entry name" value="rva_4"/>
    <property type="match status" value="1"/>
</dbReference>
<evidence type="ECO:0000259" key="1">
    <source>
        <dbReference type="Pfam" id="PF24764"/>
    </source>
</evidence>
<gene>
    <name evidence="3" type="primary">LOC106168664</name>
</gene>
<proteinExistence type="predicted"/>
<dbReference type="InParanoid" id="A0A1S3IZ57"/>
<dbReference type="GeneID" id="106168664"/>
<dbReference type="PANTHER" id="PTHR46791:SF5">
    <property type="entry name" value="CLR5 DOMAIN-CONTAINING PROTEIN-RELATED"/>
    <property type="match status" value="1"/>
</dbReference>
<dbReference type="RefSeq" id="XP_013403271.1">
    <property type="nucleotide sequence ID" value="XM_013547817.1"/>
</dbReference>
<dbReference type="KEGG" id="lak:106168664"/>
<dbReference type="InterPro" id="IPR058913">
    <property type="entry name" value="Integrase_dom_put"/>
</dbReference>
<organism evidence="2 3">
    <name type="scientific">Lingula anatina</name>
    <name type="common">Brachiopod</name>
    <name type="synonym">Lingula unguis</name>
    <dbReference type="NCBI Taxonomy" id="7574"/>
    <lineage>
        <taxon>Eukaryota</taxon>
        <taxon>Metazoa</taxon>
        <taxon>Spiralia</taxon>
        <taxon>Lophotrochozoa</taxon>
        <taxon>Brachiopoda</taxon>
        <taxon>Linguliformea</taxon>
        <taxon>Lingulata</taxon>
        <taxon>Lingulida</taxon>
        <taxon>Linguloidea</taxon>
        <taxon>Lingulidae</taxon>
        <taxon>Lingula</taxon>
    </lineage>
</organism>
<evidence type="ECO:0000313" key="3">
    <source>
        <dbReference type="RefSeq" id="XP_013403271.1"/>
    </source>
</evidence>
<name>A0A1S3IZ57_LINAN</name>
<evidence type="ECO:0000313" key="2">
    <source>
        <dbReference type="Proteomes" id="UP000085678"/>
    </source>
</evidence>
<feature type="domain" description="Integrase core" evidence="1">
    <location>
        <begin position="10"/>
        <end position="167"/>
    </location>
</feature>
<dbReference type="OrthoDB" id="5948209at2759"/>
<dbReference type="AlphaFoldDB" id="A0A1S3IZ57"/>
<dbReference type="PANTHER" id="PTHR46791">
    <property type="entry name" value="EXPRESSED PROTEIN"/>
    <property type="match status" value="1"/>
</dbReference>